<dbReference type="Gene3D" id="2.170.160.10">
    <property type="entry name" value="Endo-1,4-beta-glucanase f. Domain 2"/>
    <property type="match status" value="1"/>
</dbReference>
<evidence type="ECO:0000256" key="1">
    <source>
        <dbReference type="ARBA" id="ARBA00022729"/>
    </source>
</evidence>
<feature type="region of interest" description="Disordered" evidence="8">
    <location>
        <begin position="130"/>
        <end position="155"/>
    </location>
</feature>
<keyword evidence="2" id="KW-0378">Hydrolase</keyword>
<dbReference type="SUPFAM" id="SSF48208">
    <property type="entry name" value="Six-hairpin glycosidases"/>
    <property type="match status" value="1"/>
</dbReference>
<feature type="region of interest" description="Disordered" evidence="8">
    <location>
        <begin position="798"/>
        <end position="821"/>
    </location>
</feature>
<keyword evidence="1" id="KW-0732">Signal</keyword>
<feature type="region of interest" description="Disordered" evidence="8">
    <location>
        <begin position="677"/>
        <end position="712"/>
    </location>
</feature>
<sequence length="821" mass="89372">MISRKIIHSVTMMVIAGLLLVSGSFSISYWHVRPAQAAPLADDTSQYTERFLTLYKKLKDPANGYFSPQGIPYHSVETLIVEAPDYGHETTSEAFSFWIWLEAVYGRVTGDWQPFNNAWATMEKYIIPSTQDQPTNGGYNASSPAQYGPESPEISDYPVQLDSQVSVGQDPIGNELKQTYGNADVYGMAWLLDVDNWYGYGRCGDGKTTPSYVNSYQRGASESVWETVVHPSCETFTWGGNDGHGFLSLFNKPASGGSYAQQWRYTDAPDADARAIQAAYWAYTWANSQGKGSAVASTIAKAAKMGDFLRYATYDKYFKTLGCQSVSCPAGSGKNSSTYLLGWYYAWGGSLPSAGNWAWRIGSSTAHQGYQNPLAAWALSNVQALKPLSPTAATDWSTSLKRQLEFYRWLQSSEGAIAGGASNSWDGHYATPPAGTPTFYGMAYDWQPVYHDPPSNNWFGFQAWSLERVAEYYYVTGDAQAKAILDKWVAWVKSVTKLNADGSYAIPSTLKWTGQPDTWNAANPGQNANLHVSVVDTTSDVGVTAALARTLLFYAAKANDTDSRTLAQQLLDRMWTSYADPKGVSNPEVRADYNRFDDPVYIPSGWTGKNAQGATLDSSLTFISQRPNYKQDPDWPKVQAYLDGGAAPTFTYHRFWAQADIAMAMADVALLFGDNTTPTPTPTNTPTITPTTTPTSTVTPSPTTTVTPTPTTPPSAVCKVNYSVSNQWPGGFTASITITNTGKTAINGWTLKFSFPGDQKVQQGWNAKFSQSGKEVTVTNESYNGSIAPGASVNPGFNGSWSGTNTPPTSFTLNGSPCSTS</sequence>
<dbReference type="AlphaFoldDB" id="A0A455SIY1"/>
<dbReference type="InterPro" id="IPR012341">
    <property type="entry name" value="6hp_glycosidase-like_sf"/>
</dbReference>
<organism evidence="10">
    <name type="scientific">Thermosporothrix sp. COM3</name>
    <dbReference type="NCBI Taxonomy" id="2490863"/>
    <lineage>
        <taxon>Bacteria</taxon>
        <taxon>Bacillati</taxon>
        <taxon>Chloroflexota</taxon>
        <taxon>Ktedonobacteria</taxon>
        <taxon>Ktedonobacterales</taxon>
        <taxon>Thermosporotrichaceae</taxon>
        <taxon>Thermosporothrix</taxon>
    </lineage>
</organism>
<feature type="active site" description="Nucleophile" evidence="7">
    <location>
        <position position="270"/>
    </location>
</feature>
<evidence type="ECO:0000256" key="3">
    <source>
        <dbReference type="ARBA" id="ARBA00023001"/>
    </source>
</evidence>
<dbReference type="Gene3D" id="1.50.10.10">
    <property type="match status" value="1"/>
</dbReference>
<dbReference type="GO" id="GO:0030245">
    <property type="term" value="P:cellulose catabolic process"/>
    <property type="evidence" value="ECO:0007669"/>
    <property type="project" value="UniProtKB-KW"/>
</dbReference>
<keyword evidence="4" id="KW-0119">Carbohydrate metabolism</keyword>
<dbReference type="InterPro" id="IPR027390">
    <property type="entry name" value="Endoglucanase_F_dom3"/>
</dbReference>
<dbReference type="InterPro" id="IPR008928">
    <property type="entry name" value="6-hairpin_glycosidase_sf"/>
</dbReference>
<dbReference type="InterPro" id="IPR001919">
    <property type="entry name" value="CBD2"/>
</dbReference>
<proteinExistence type="predicted"/>
<evidence type="ECO:0000313" key="10">
    <source>
        <dbReference type="EMBL" id="BBH87686.1"/>
    </source>
</evidence>
<dbReference type="InterPro" id="IPR000556">
    <property type="entry name" value="Glyco_hydro_48F"/>
</dbReference>
<feature type="domain" description="CBM2" evidence="9">
    <location>
        <begin position="711"/>
        <end position="821"/>
    </location>
</feature>
<dbReference type="Gene3D" id="2.60.40.290">
    <property type="match status" value="1"/>
</dbReference>
<evidence type="ECO:0000256" key="5">
    <source>
        <dbReference type="ARBA" id="ARBA00023295"/>
    </source>
</evidence>
<dbReference type="SMART" id="SM00637">
    <property type="entry name" value="CBD_II"/>
    <property type="match status" value="1"/>
</dbReference>
<keyword evidence="3" id="KW-0136">Cellulose degradation</keyword>
<dbReference type="Pfam" id="PF00553">
    <property type="entry name" value="CBM_2"/>
    <property type="match status" value="1"/>
</dbReference>
<dbReference type="Gene3D" id="4.10.870.10">
    <property type="entry name" value="Endo-1,4-beta-glucanase f. Domain 3"/>
    <property type="match status" value="1"/>
</dbReference>
<dbReference type="EMBL" id="AP019376">
    <property type="protein sequence ID" value="BBH87686.1"/>
    <property type="molecule type" value="Genomic_DNA"/>
</dbReference>
<evidence type="ECO:0000259" key="9">
    <source>
        <dbReference type="PROSITE" id="PS51173"/>
    </source>
</evidence>
<dbReference type="InterPro" id="IPR008965">
    <property type="entry name" value="CBM2/CBM3_carb-bd_dom_sf"/>
</dbReference>
<protein>
    <recommendedName>
        <fullName evidence="9">CBM2 domain-containing protein</fullName>
    </recommendedName>
</protein>
<reference evidence="10" key="1">
    <citation type="submission" date="2018-12" db="EMBL/GenBank/DDBJ databases">
        <title>Novel natural products biosynthetic potential of the class Ktedonobacteria.</title>
        <authorList>
            <person name="Zheng Y."/>
            <person name="Saitou A."/>
            <person name="Wang C.M."/>
            <person name="Toyoda A."/>
            <person name="Minakuchi Y."/>
            <person name="Sekiguchi Y."/>
            <person name="Ueda K."/>
            <person name="Takano H."/>
            <person name="Sakai Y."/>
            <person name="Yokota A."/>
            <person name="Yabe S."/>
        </authorList>
    </citation>
    <scope>NUCLEOTIDE SEQUENCE</scope>
    <source>
        <strain evidence="10">COM3</strain>
    </source>
</reference>
<name>A0A455SIY1_9CHLR</name>
<dbReference type="GO" id="GO:0030247">
    <property type="term" value="F:polysaccharide binding"/>
    <property type="evidence" value="ECO:0007669"/>
    <property type="project" value="UniProtKB-UniRule"/>
</dbReference>
<evidence type="ECO:0000256" key="4">
    <source>
        <dbReference type="ARBA" id="ARBA00023277"/>
    </source>
</evidence>
<feature type="compositionally biased region" description="Polar residues" evidence="8">
    <location>
        <begin position="130"/>
        <end position="145"/>
    </location>
</feature>
<evidence type="ECO:0000256" key="6">
    <source>
        <dbReference type="ARBA" id="ARBA00023326"/>
    </source>
</evidence>
<evidence type="ECO:0000256" key="8">
    <source>
        <dbReference type="SAM" id="MobiDB-lite"/>
    </source>
</evidence>
<feature type="active site" description="Proton donor" evidence="7">
    <location>
        <position position="93"/>
    </location>
</feature>
<dbReference type="PROSITE" id="PS51173">
    <property type="entry name" value="CBM2"/>
    <property type="match status" value="1"/>
</dbReference>
<dbReference type="Pfam" id="PF02011">
    <property type="entry name" value="Glyco_hydro_48"/>
    <property type="match status" value="1"/>
</dbReference>
<accession>A0A455SIY1</accession>
<dbReference type="InterPro" id="IPR023309">
    <property type="entry name" value="Endo-1-4-beta-glucanase_dom2"/>
</dbReference>
<dbReference type="GO" id="GO:0008810">
    <property type="term" value="F:cellulase activity"/>
    <property type="evidence" value="ECO:0007669"/>
    <property type="project" value="InterPro"/>
</dbReference>
<feature type="compositionally biased region" description="Low complexity" evidence="8">
    <location>
        <begin position="677"/>
        <end position="709"/>
    </location>
</feature>
<evidence type="ECO:0000256" key="7">
    <source>
        <dbReference type="PIRSR" id="PIRSR600556-1"/>
    </source>
</evidence>
<keyword evidence="6" id="KW-0624">Polysaccharide degradation</keyword>
<gene>
    <name evidence="10" type="ORF">KTC_24370</name>
</gene>
<dbReference type="PRINTS" id="PR00844">
    <property type="entry name" value="GLHYDRLASE48"/>
</dbReference>
<dbReference type="SUPFAM" id="SSF49384">
    <property type="entry name" value="Carbohydrate-binding domain"/>
    <property type="match status" value="1"/>
</dbReference>
<evidence type="ECO:0000256" key="2">
    <source>
        <dbReference type="ARBA" id="ARBA00022801"/>
    </source>
</evidence>
<dbReference type="InterPro" id="IPR012291">
    <property type="entry name" value="CBM2_carb-bd_dom_sf"/>
</dbReference>
<keyword evidence="5" id="KW-0326">Glycosidase</keyword>